<reference evidence="3 4" key="1">
    <citation type="submission" date="2019-02" db="EMBL/GenBank/DDBJ databases">
        <title>Deep-cultivation of Planctomycetes and their phenomic and genomic characterization uncovers novel biology.</title>
        <authorList>
            <person name="Wiegand S."/>
            <person name="Jogler M."/>
            <person name="Boedeker C."/>
            <person name="Pinto D."/>
            <person name="Vollmers J."/>
            <person name="Rivas-Marin E."/>
            <person name="Kohn T."/>
            <person name="Peeters S.H."/>
            <person name="Heuer A."/>
            <person name="Rast P."/>
            <person name="Oberbeckmann S."/>
            <person name="Bunk B."/>
            <person name="Jeske O."/>
            <person name="Meyerdierks A."/>
            <person name="Storesund J.E."/>
            <person name="Kallscheuer N."/>
            <person name="Luecker S."/>
            <person name="Lage O.M."/>
            <person name="Pohl T."/>
            <person name="Merkel B.J."/>
            <person name="Hornburger P."/>
            <person name="Mueller R.-W."/>
            <person name="Bruemmer F."/>
            <person name="Labrenz M."/>
            <person name="Spormann A.M."/>
            <person name="Op den Camp H."/>
            <person name="Overmann J."/>
            <person name="Amann R."/>
            <person name="Jetten M.S.M."/>
            <person name="Mascher T."/>
            <person name="Medema M.H."/>
            <person name="Devos D.P."/>
            <person name="Kaster A.-K."/>
            <person name="Ovreas L."/>
            <person name="Rohde M."/>
            <person name="Galperin M.Y."/>
            <person name="Jogler C."/>
        </authorList>
    </citation>
    <scope>NUCLEOTIDE SEQUENCE [LARGE SCALE GENOMIC DNA]</scope>
    <source>
        <strain evidence="3 4">ETA_A8</strain>
    </source>
</reference>
<dbReference type="PANTHER" id="PTHR43377">
    <property type="entry name" value="BILIVERDIN REDUCTASE A"/>
    <property type="match status" value="1"/>
</dbReference>
<dbReference type="InterPro" id="IPR000683">
    <property type="entry name" value="Gfo/Idh/MocA-like_OxRdtase_N"/>
</dbReference>
<dbReference type="Pfam" id="PF01408">
    <property type="entry name" value="GFO_IDH_MocA"/>
    <property type="match status" value="1"/>
</dbReference>
<dbReference type="Gene3D" id="3.40.50.720">
    <property type="entry name" value="NAD(P)-binding Rossmann-like Domain"/>
    <property type="match status" value="1"/>
</dbReference>
<dbReference type="InterPro" id="IPR051450">
    <property type="entry name" value="Gfo/Idh/MocA_Oxidoreductases"/>
</dbReference>
<dbReference type="SUPFAM" id="SSF51735">
    <property type="entry name" value="NAD(P)-binding Rossmann-fold domains"/>
    <property type="match status" value="1"/>
</dbReference>
<dbReference type="GO" id="GO:0000166">
    <property type="term" value="F:nucleotide binding"/>
    <property type="evidence" value="ECO:0007669"/>
    <property type="project" value="InterPro"/>
</dbReference>
<dbReference type="GO" id="GO:0016491">
    <property type="term" value="F:oxidoreductase activity"/>
    <property type="evidence" value="ECO:0007669"/>
    <property type="project" value="UniProtKB-KW"/>
</dbReference>
<accession>A0A517YNC7</accession>
<dbReference type="PANTHER" id="PTHR43377:SF1">
    <property type="entry name" value="BILIVERDIN REDUCTASE A"/>
    <property type="match status" value="1"/>
</dbReference>
<dbReference type="EMBL" id="CP036274">
    <property type="protein sequence ID" value="QDU31727.1"/>
    <property type="molecule type" value="Genomic_DNA"/>
</dbReference>
<evidence type="ECO:0000313" key="3">
    <source>
        <dbReference type="EMBL" id="QDU31727.1"/>
    </source>
</evidence>
<organism evidence="3 4">
    <name type="scientific">Anatilimnocola aggregata</name>
    <dbReference type="NCBI Taxonomy" id="2528021"/>
    <lineage>
        <taxon>Bacteria</taxon>
        <taxon>Pseudomonadati</taxon>
        <taxon>Planctomycetota</taxon>
        <taxon>Planctomycetia</taxon>
        <taxon>Pirellulales</taxon>
        <taxon>Pirellulaceae</taxon>
        <taxon>Anatilimnocola</taxon>
    </lineage>
</organism>
<evidence type="ECO:0000259" key="2">
    <source>
        <dbReference type="Pfam" id="PF22725"/>
    </source>
</evidence>
<name>A0A517YNC7_9BACT</name>
<evidence type="ECO:0000313" key="4">
    <source>
        <dbReference type="Proteomes" id="UP000315017"/>
    </source>
</evidence>
<dbReference type="InterPro" id="IPR036291">
    <property type="entry name" value="NAD(P)-bd_dom_sf"/>
</dbReference>
<dbReference type="AlphaFoldDB" id="A0A517YNC7"/>
<dbReference type="InterPro" id="IPR055170">
    <property type="entry name" value="GFO_IDH_MocA-like_dom"/>
</dbReference>
<dbReference type="SUPFAM" id="SSF55347">
    <property type="entry name" value="Glyceraldehyde-3-phosphate dehydrogenase-like, C-terminal domain"/>
    <property type="match status" value="1"/>
</dbReference>
<dbReference type="EC" id="1.-.-.-" evidence="3"/>
<gene>
    <name evidence="3" type="primary">ydgJ_3</name>
    <name evidence="3" type="ORF">ETAA8_68870</name>
</gene>
<keyword evidence="4" id="KW-1185">Reference proteome</keyword>
<dbReference type="KEGG" id="aagg:ETAA8_68870"/>
<dbReference type="Gene3D" id="3.30.360.10">
    <property type="entry name" value="Dihydrodipicolinate Reductase, domain 2"/>
    <property type="match status" value="1"/>
</dbReference>
<protein>
    <submittedName>
        <fullName evidence="3">Putative oxidoreductase YdgJ</fullName>
        <ecNumber evidence="3">1.-.-.-</ecNumber>
    </submittedName>
</protein>
<sequence>MSESPSHHVLVVGVGSIGERHLRCFQGTGRSEVTLVEINPALRQAVAERYNVRGYASLEEALATKPTAAVVAVPAHLHLKIASQLAQAGVHLLIEKPLSTSTQGVKELSELVARQQIVCGVAYVYRSHPVLGAMREAIASGRFGQPVELVAVCGQHFPTYRPAYREIYYKDRATGGGAIQDALTHILNAGEWLVGPMSQLVADAEHQLLPGVEVEDTVHLLARHGRVLASYALNQHQAPNETIVTVVCERGTVRFEGHESRWRWQTTPGDSWHDETFPPLERDTLFIEQAKLFLDAVERKRPVTCSLDAGAATLRANLAALASCESRAWQNLKDECA</sequence>
<evidence type="ECO:0000259" key="1">
    <source>
        <dbReference type="Pfam" id="PF01408"/>
    </source>
</evidence>
<feature type="domain" description="Gfo/Idh/MocA-like oxidoreductase N-terminal" evidence="1">
    <location>
        <begin position="8"/>
        <end position="123"/>
    </location>
</feature>
<proteinExistence type="predicted"/>
<keyword evidence="3" id="KW-0560">Oxidoreductase</keyword>
<dbReference type="Pfam" id="PF22725">
    <property type="entry name" value="GFO_IDH_MocA_C3"/>
    <property type="match status" value="1"/>
</dbReference>
<feature type="domain" description="GFO/IDH/MocA-like oxidoreductase" evidence="2">
    <location>
        <begin position="133"/>
        <end position="254"/>
    </location>
</feature>
<dbReference type="Proteomes" id="UP000315017">
    <property type="component" value="Chromosome"/>
</dbReference>
<dbReference type="OrthoDB" id="9815825at2"/>
<dbReference type="RefSeq" id="WP_145099325.1">
    <property type="nucleotide sequence ID" value="NZ_CP036274.1"/>
</dbReference>